<sequence>MTAIIIAVILAFVLQLAIWEGAILGIAWIIGKIADISVNYPLIGGIVLGLWALILAVKVLFVIGTYREQQRASKEFDEMRKRMFRR</sequence>
<feature type="transmembrane region" description="Helical" evidence="1">
    <location>
        <begin position="42"/>
        <end position="66"/>
    </location>
</feature>
<comment type="caution">
    <text evidence="2">The sequence shown here is derived from an EMBL/GenBank/DDBJ whole genome shotgun (WGS) entry which is preliminary data.</text>
</comment>
<accession>A0A942TCN5</accession>
<gene>
    <name evidence="2" type="ORF">KHA97_09865</name>
</gene>
<dbReference type="RefSeq" id="WP_213124585.1">
    <property type="nucleotide sequence ID" value="NZ_JAGYPG010000002.1"/>
</dbReference>
<evidence type="ECO:0000256" key="1">
    <source>
        <dbReference type="SAM" id="Phobius"/>
    </source>
</evidence>
<organism evidence="2 3">
    <name type="scientific">Lederbergia citri</name>
    <dbReference type="NCBI Taxonomy" id="2833580"/>
    <lineage>
        <taxon>Bacteria</taxon>
        <taxon>Bacillati</taxon>
        <taxon>Bacillota</taxon>
        <taxon>Bacilli</taxon>
        <taxon>Bacillales</taxon>
        <taxon>Bacillaceae</taxon>
        <taxon>Lederbergia</taxon>
    </lineage>
</organism>
<dbReference type="EMBL" id="JAGYPG010000002">
    <property type="protein sequence ID" value="MBS4195360.1"/>
    <property type="molecule type" value="Genomic_DNA"/>
</dbReference>
<dbReference type="AlphaFoldDB" id="A0A942TCN5"/>
<evidence type="ECO:0000313" key="2">
    <source>
        <dbReference type="EMBL" id="MBS4195360.1"/>
    </source>
</evidence>
<keyword evidence="1" id="KW-1133">Transmembrane helix</keyword>
<reference evidence="2 3" key="1">
    <citation type="submission" date="2021-05" db="EMBL/GenBank/DDBJ databases">
        <title>Novel Bacillus species.</title>
        <authorList>
            <person name="Liu G."/>
        </authorList>
    </citation>
    <scope>NUCLEOTIDE SEQUENCE [LARGE SCALE GENOMIC DNA]</scope>
    <source>
        <strain evidence="3">FJAT-49780</strain>
    </source>
</reference>
<name>A0A942TCN5_9BACI</name>
<keyword evidence="1" id="KW-0812">Transmembrane</keyword>
<keyword evidence="1" id="KW-0472">Membrane</keyword>
<protein>
    <submittedName>
        <fullName evidence="2">Uncharacterized protein</fullName>
    </submittedName>
</protein>
<proteinExistence type="predicted"/>
<keyword evidence="3" id="KW-1185">Reference proteome</keyword>
<feature type="transmembrane region" description="Helical" evidence="1">
    <location>
        <begin position="7"/>
        <end position="30"/>
    </location>
</feature>
<dbReference type="Proteomes" id="UP000681414">
    <property type="component" value="Unassembled WGS sequence"/>
</dbReference>
<evidence type="ECO:0000313" key="3">
    <source>
        <dbReference type="Proteomes" id="UP000681414"/>
    </source>
</evidence>